<protein>
    <submittedName>
        <fullName evidence="2">Tape measure protein</fullName>
    </submittedName>
</protein>
<sequence>MATGKLQGDNLNTVIESGGRVAEALAVGLDTTVGGLRKLGSQGKITGNDIVRGLSSQMETLRQEAADMPATITVATWKPIPNMHERAS</sequence>
<dbReference type="Proteomes" id="UP000327108">
    <property type="component" value="Unassembled WGS sequence"/>
</dbReference>
<keyword evidence="3" id="KW-1185">Reference proteome</keyword>
<evidence type="ECO:0000313" key="2">
    <source>
        <dbReference type="EMBL" id="KAA9370161.1"/>
    </source>
</evidence>
<dbReference type="EMBL" id="VYXQ01000003">
    <property type="protein sequence ID" value="KAA9370161.1"/>
    <property type="molecule type" value="Genomic_DNA"/>
</dbReference>
<organism evidence="2 3">
    <name type="scientific">Ochrobactrum quorumnocens</name>
    <dbReference type="NCBI Taxonomy" id="271865"/>
    <lineage>
        <taxon>Bacteria</taxon>
        <taxon>Pseudomonadati</taxon>
        <taxon>Pseudomonadota</taxon>
        <taxon>Alphaproteobacteria</taxon>
        <taxon>Hyphomicrobiales</taxon>
        <taxon>Brucellaceae</taxon>
        <taxon>Brucella/Ochrobactrum group</taxon>
        <taxon>Ochrobactrum</taxon>
    </lineage>
</organism>
<dbReference type="AlphaFoldDB" id="A0A5N1K683"/>
<dbReference type="NCBIfam" id="TIGR02675">
    <property type="entry name" value="tape_meas_nterm"/>
    <property type="match status" value="1"/>
</dbReference>
<reference evidence="2 3" key="1">
    <citation type="submission" date="2019-09" db="EMBL/GenBank/DDBJ databases">
        <title>Biological control of the noxious weed angled onion (Allium triquetrum) thwarted by endophytic bacteria in Victoria, Australia.</title>
        <authorList>
            <person name="Tehranchian P."/>
            <person name="Adair R.J."/>
            <person name="Van T.H."/>
            <person name="Morrison P.D."/>
            <person name="Williams H."/>
            <person name="Lawrie A.C."/>
        </authorList>
    </citation>
    <scope>NUCLEOTIDE SEQUENCE [LARGE SCALE GENOMIC DNA]</scope>
    <source>
        <strain evidence="2 3">RPTAtOch1</strain>
    </source>
</reference>
<evidence type="ECO:0000313" key="3">
    <source>
        <dbReference type="Proteomes" id="UP000327108"/>
    </source>
</evidence>
<gene>
    <name evidence="2" type="ORF">F3W84_04635</name>
</gene>
<feature type="domain" description="Tape measure protein N-terminal" evidence="1">
    <location>
        <begin position="1"/>
        <end position="75"/>
    </location>
</feature>
<dbReference type="Pfam" id="PF20155">
    <property type="entry name" value="TMP_3"/>
    <property type="match status" value="1"/>
</dbReference>
<dbReference type="InterPro" id="IPR013491">
    <property type="entry name" value="Tape_meas_N"/>
</dbReference>
<comment type="caution">
    <text evidence="2">The sequence shown here is derived from an EMBL/GenBank/DDBJ whole genome shotgun (WGS) entry which is preliminary data.</text>
</comment>
<accession>A0A5N1K683</accession>
<evidence type="ECO:0000259" key="1">
    <source>
        <dbReference type="Pfam" id="PF20155"/>
    </source>
</evidence>
<proteinExistence type="predicted"/>
<name>A0A5N1K683_9HYPH</name>